<evidence type="ECO:0000256" key="3">
    <source>
        <dbReference type="ARBA" id="ARBA00023015"/>
    </source>
</evidence>
<evidence type="ECO:0000256" key="2">
    <source>
        <dbReference type="ARBA" id="ARBA00022491"/>
    </source>
</evidence>
<evidence type="ECO:0000313" key="9">
    <source>
        <dbReference type="Proteomes" id="UP000006727"/>
    </source>
</evidence>
<evidence type="ECO:0000256" key="1">
    <source>
        <dbReference type="ARBA" id="ARBA00004123"/>
    </source>
</evidence>
<dbReference type="PANTHER" id="PTHR33057:SF70">
    <property type="entry name" value="TRANSCRIPTION REPRESSOR-RELATED"/>
    <property type="match status" value="1"/>
</dbReference>
<dbReference type="GO" id="GO:0045892">
    <property type="term" value="P:negative regulation of DNA-templated transcription"/>
    <property type="evidence" value="ECO:0007669"/>
    <property type="project" value="InterPro"/>
</dbReference>
<evidence type="ECO:0000313" key="8">
    <source>
        <dbReference type="EnsemblPlants" id="Pp3c5_25760V3.2"/>
    </source>
</evidence>
<evidence type="ECO:0000256" key="6">
    <source>
        <dbReference type="SAM" id="MobiDB-lite"/>
    </source>
</evidence>
<dbReference type="Gramene" id="Pp3c5_25760V3.2">
    <property type="protein sequence ID" value="Pp3c5_25760V3.2"/>
    <property type="gene ID" value="Pp3c5_25760"/>
</dbReference>
<reference evidence="8" key="3">
    <citation type="submission" date="2020-12" db="UniProtKB">
        <authorList>
            <consortium name="EnsemblPlants"/>
        </authorList>
    </citation>
    <scope>IDENTIFICATION</scope>
</reference>
<dbReference type="EnsemblPlants" id="Pp3c5_25760V3.3">
    <property type="protein sequence ID" value="Pp3c5_25760V3.3"/>
    <property type="gene ID" value="Pp3c5_25760"/>
</dbReference>
<dbReference type="Proteomes" id="UP000006727">
    <property type="component" value="Chromosome 5"/>
</dbReference>
<feature type="domain" description="OVATE" evidence="7">
    <location>
        <begin position="872"/>
        <end position="932"/>
    </location>
</feature>
<evidence type="ECO:0000256" key="4">
    <source>
        <dbReference type="ARBA" id="ARBA00023163"/>
    </source>
</evidence>
<keyword evidence="4" id="KW-0804">Transcription</keyword>
<dbReference type="AlphaFoldDB" id="A0A7I4FQU7"/>
<sequence>MCGDFSKNNLAPFDSAKIPDGVGSLLSRVGLDNRKRSDQDLLQFQNSSRFNKAPQDRTLGSTQSFQKFIRSQDSGEGQSASTHSSPKEFLSILAAQASNSKSSMHAVGQTWCIREVNSSGNFIGPEFSPFRRCSADNYEEATALKSKLTCPLSTTDELASSDSNLLRPHVNSPVHTQHAPEEVTTQSSLRNALTKGIQIRFDETADPHTSRCEPRIDSTLSGRDLIRKIFREEGEVEAALLKRAPWSDQLRTAEHVHWNLRELMQREEVEEDVDASLNSLRNEHTVGQGVVENDCQLDELARNLVRNQPGIKQENCSEGCGTPRRVELCTAALKNEESQSDGLILEDRKTESNITSKSQLIEEQSIQRVLVQKERTEGRASMRQNHGFSSCTGDICRNIDSKEEDKHCQGKDPSPDLSKLVASSDSYDDSAAIRELEVDCETGRDDLEVLLKFLTVKQQLRESRRNDFEVVKTEAILRDLISRMKLDSDCSSSVDSVAPLRFLQWYHSGEPVVDDGFVGGKESKEALTPFDISNAVVYDMSPGLTSESNADSQVIYVHKNQKVNHLCTPEVHQLPLEVPTASKSQSLQLMIGLKSTQRTRSCSRNFYNAQPEEYVGMLTDPSEKSEETRRRSGLSRVGTRRAECCISNATLPTQRHAIELGSDEIVRVGSHCYVVKGESSSVTRMESMDERNGGTIGFEIAECNGTSLFKETPCAFMSSQLKNAFESPAADATPLRPSRNLESRSFASNAPAIPWKHQREKLLAVGRNVQHGSPQRRSTVISPANSPQHHRQCRDSPRTKSSANSKPSPMASPRRQQRPRPAMAALNFSAAQLDAQTSFQTVSKDPITNSSQDVDSFPSGISDMVVQESIALAKDSSDPYADFRDSMLEMMQEKNLWQRQDELQDLLLCFLHLNQPIHHHLIHQAFSDVVSYGSPLNYLDLNRKTKLSKDILTKKSSPSNQRHEVT</sequence>
<dbReference type="Gramene" id="Pp3c5_25760V3.3">
    <property type="protein sequence ID" value="Pp3c5_25760V3.3"/>
    <property type="gene ID" value="Pp3c5_25760"/>
</dbReference>
<reference evidence="8 9" key="2">
    <citation type="journal article" date="2018" name="Plant J.">
        <title>The Physcomitrella patens chromosome-scale assembly reveals moss genome structure and evolution.</title>
        <authorList>
            <person name="Lang D."/>
            <person name="Ullrich K.K."/>
            <person name="Murat F."/>
            <person name="Fuchs J."/>
            <person name="Jenkins J."/>
            <person name="Haas F.B."/>
            <person name="Piednoel M."/>
            <person name="Gundlach H."/>
            <person name="Van Bel M."/>
            <person name="Meyberg R."/>
            <person name="Vives C."/>
            <person name="Morata J."/>
            <person name="Symeonidi A."/>
            <person name="Hiss M."/>
            <person name="Muchero W."/>
            <person name="Kamisugi Y."/>
            <person name="Saleh O."/>
            <person name="Blanc G."/>
            <person name="Decker E.L."/>
            <person name="van Gessel N."/>
            <person name="Grimwood J."/>
            <person name="Hayes R.D."/>
            <person name="Graham S.W."/>
            <person name="Gunter L.E."/>
            <person name="McDaniel S.F."/>
            <person name="Hoernstein S.N.W."/>
            <person name="Larsson A."/>
            <person name="Li F.W."/>
            <person name="Perroud P.F."/>
            <person name="Phillips J."/>
            <person name="Ranjan P."/>
            <person name="Rokshar D.S."/>
            <person name="Rothfels C.J."/>
            <person name="Schneider L."/>
            <person name="Shu S."/>
            <person name="Stevenson D.W."/>
            <person name="Thummler F."/>
            <person name="Tillich M."/>
            <person name="Villarreal Aguilar J.C."/>
            <person name="Widiez T."/>
            <person name="Wong G.K."/>
            <person name="Wymore A."/>
            <person name="Zhang Y."/>
            <person name="Zimmer A.D."/>
            <person name="Quatrano R.S."/>
            <person name="Mayer K.F.X."/>
            <person name="Goodstein D."/>
            <person name="Casacuberta J.M."/>
            <person name="Vandepoele K."/>
            <person name="Reski R."/>
            <person name="Cuming A.C."/>
            <person name="Tuskan G.A."/>
            <person name="Maumus F."/>
            <person name="Salse J."/>
            <person name="Schmutz J."/>
            <person name="Rensing S.A."/>
        </authorList>
    </citation>
    <scope>NUCLEOTIDE SEQUENCE [LARGE SCALE GENOMIC DNA]</scope>
    <source>
        <strain evidence="8 9">cv. Gransden 2004</strain>
    </source>
</reference>
<organism evidence="8 9">
    <name type="scientific">Physcomitrium patens</name>
    <name type="common">Spreading-leaved earth moss</name>
    <name type="synonym">Physcomitrella patens</name>
    <dbReference type="NCBI Taxonomy" id="3218"/>
    <lineage>
        <taxon>Eukaryota</taxon>
        <taxon>Viridiplantae</taxon>
        <taxon>Streptophyta</taxon>
        <taxon>Embryophyta</taxon>
        <taxon>Bryophyta</taxon>
        <taxon>Bryophytina</taxon>
        <taxon>Bryopsida</taxon>
        <taxon>Funariidae</taxon>
        <taxon>Funariales</taxon>
        <taxon>Funariaceae</taxon>
        <taxon>Physcomitrium</taxon>
    </lineage>
</organism>
<dbReference type="InterPro" id="IPR038933">
    <property type="entry name" value="Ovate"/>
</dbReference>
<dbReference type="NCBIfam" id="TIGR01568">
    <property type="entry name" value="A_thal_3678"/>
    <property type="match status" value="1"/>
</dbReference>
<feature type="compositionally biased region" description="Polar residues" evidence="6">
    <location>
        <begin position="770"/>
        <end position="787"/>
    </location>
</feature>
<dbReference type="InParanoid" id="A0A7I4FQU7"/>
<dbReference type="Pfam" id="PF04844">
    <property type="entry name" value="Ovate"/>
    <property type="match status" value="1"/>
</dbReference>
<proteinExistence type="predicted"/>
<accession>A0A7I4FQU7</accession>
<dbReference type="EMBL" id="ABEU02000005">
    <property type="status" value="NOT_ANNOTATED_CDS"/>
    <property type="molecule type" value="Genomic_DNA"/>
</dbReference>
<comment type="subcellular location">
    <subcellularLocation>
        <location evidence="1">Nucleus</location>
    </subcellularLocation>
</comment>
<keyword evidence="5" id="KW-0539">Nucleus</keyword>
<name>A0A7I4FQU7_PHYPA</name>
<dbReference type="PANTHER" id="PTHR33057">
    <property type="entry name" value="TRANSCRIPTION REPRESSOR OFP7-RELATED"/>
    <property type="match status" value="1"/>
</dbReference>
<keyword evidence="2" id="KW-0678">Repressor</keyword>
<dbReference type="GO" id="GO:0005634">
    <property type="term" value="C:nucleus"/>
    <property type="evidence" value="ECO:0007669"/>
    <property type="project" value="UniProtKB-SubCell"/>
</dbReference>
<feature type="compositionally biased region" description="Low complexity" evidence="6">
    <location>
        <begin position="807"/>
        <end position="821"/>
    </location>
</feature>
<feature type="region of interest" description="Disordered" evidence="6">
    <location>
        <begin position="768"/>
        <end position="821"/>
    </location>
</feature>
<dbReference type="EnsemblPlants" id="Pp3c5_25760V3.2">
    <property type="protein sequence ID" value="Pp3c5_25760V3.2"/>
    <property type="gene ID" value="Pp3c5_25760"/>
</dbReference>
<evidence type="ECO:0000259" key="7">
    <source>
        <dbReference type="PROSITE" id="PS51754"/>
    </source>
</evidence>
<keyword evidence="3" id="KW-0805">Transcription regulation</keyword>
<reference evidence="8 9" key="1">
    <citation type="journal article" date="2008" name="Science">
        <title>The Physcomitrella genome reveals evolutionary insights into the conquest of land by plants.</title>
        <authorList>
            <person name="Rensing S."/>
            <person name="Lang D."/>
            <person name="Zimmer A."/>
            <person name="Terry A."/>
            <person name="Salamov A."/>
            <person name="Shapiro H."/>
            <person name="Nishiyama T."/>
            <person name="Perroud P.-F."/>
            <person name="Lindquist E."/>
            <person name="Kamisugi Y."/>
            <person name="Tanahashi T."/>
            <person name="Sakakibara K."/>
            <person name="Fujita T."/>
            <person name="Oishi K."/>
            <person name="Shin-I T."/>
            <person name="Kuroki Y."/>
            <person name="Toyoda A."/>
            <person name="Suzuki Y."/>
            <person name="Hashimoto A."/>
            <person name="Yamaguchi K."/>
            <person name="Sugano A."/>
            <person name="Kohara Y."/>
            <person name="Fujiyama A."/>
            <person name="Anterola A."/>
            <person name="Aoki S."/>
            <person name="Ashton N."/>
            <person name="Barbazuk W.B."/>
            <person name="Barker E."/>
            <person name="Bennetzen J."/>
            <person name="Bezanilla M."/>
            <person name="Blankenship R."/>
            <person name="Cho S.H."/>
            <person name="Dutcher S."/>
            <person name="Estelle M."/>
            <person name="Fawcett J.A."/>
            <person name="Gundlach H."/>
            <person name="Hanada K."/>
            <person name="Heyl A."/>
            <person name="Hicks K.A."/>
            <person name="Hugh J."/>
            <person name="Lohr M."/>
            <person name="Mayer K."/>
            <person name="Melkozernov A."/>
            <person name="Murata T."/>
            <person name="Nelson D."/>
            <person name="Pils B."/>
            <person name="Prigge M."/>
            <person name="Reiss B."/>
            <person name="Renner T."/>
            <person name="Rombauts S."/>
            <person name="Rushton P."/>
            <person name="Sanderfoot A."/>
            <person name="Schween G."/>
            <person name="Shiu S.-H."/>
            <person name="Stueber K."/>
            <person name="Theodoulou F.L."/>
            <person name="Tu H."/>
            <person name="Van de Peer Y."/>
            <person name="Verrier P.J."/>
            <person name="Waters E."/>
            <person name="Wood A."/>
            <person name="Yang L."/>
            <person name="Cove D."/>
            <person name="Cuming A."/>
            <person name="Hasebe M."/>
            <person name="Lucas S."/>
            <person name="Mishler D.B."/>
            <person name="Reski R."/>
            <person name="Grigoriev I."/>
            <person name="Quatrano R.S."/>
            <person name="Boore J.L."/>
        </authorList>
    </citation>
    <scope>NUCLEOTIDE SEQUENCE [LARGE SCALE GENOMIC DNA]</scope>
    <source>
        <strain evidence="8 9">cv. Gransden 2004</strain>
    </source>
</reference>
<evidence type="ECO:0000256" key="5">
    <source>
        <dbReference type="ARBA" id="ARBA00023242"/>
    </source>
</evidence>
<dbReference type="InterPro" id="IPR006458">
    <property type="entry name" value="Ovate_C"/>
</dbReference>
<dbReference type="PROSITE" id="PS51754">
    <property type="entry name" value="OVATE"/>
    <property type="match status" value="1"/>
</dbReference>
<keyword evidence="9" id="KW-1185">Reference proteome</keyword>
<protein>
    <recommendedName>
        <fullName evidence="7">OVATE domain-containing protein</fullName>
    </recommendedName>
</protein>